<accession>L8GLE4</accession>
<feature type="compositionally biased region" description="Low complexity" evidence="2">
    <location>
        <begin position="59"/>
        <end position="70"/>
    </location>
</feature>
<dbReference type="OrthoDB" id="10249838at2759"/>
<dbReference type="PANTHER" id="PTHR43468:SF1">
    <property type="entry name" value="TRNA-GUANOSINE(34) QUEUINE TRANSGLYCOSYLASE"/>
    <property type="match status" value="1"/>
</dbReference>
<dbReference type="STRING" id="1257118.L8GLE4"/>
<protein>
    <submittedName>
        <fullName evidence="4">tRNA guanine transglycosylase, putative</fullName>
    </submittedName>
</protein>
<feature type="domain" description="tRNA-guanine(15) transglycosylase-like" evidence="3">
    <location>
        <begin position="110"/>
        <end position="208"/>
    </location>
</feature>
<dbReference type="Pfam" id="PF01702">
    <property type="entry name" value="TGT"/>
    <property type="match status" value="1"/>
</dbReference>
<evidence type="ECO:0000313" key="4">
    <source>
        <dbReference type="EMBL" id="ELR13528.1"/>
    </source>
</evidence>
<dbReference type="SUPFAM" id="SSF51713">
    <property type="entry name" value="tRNA-guanine transglycosylase"/>
    <property type="match status" value="1"/>
</dbReference>
<dbReference type="VEuPathDB" id="AmoebaDB:ACA1_247550"/>
<evidence type="ECO:0000313" key="5">
    <source>
        <dbReference type="Proteomes" id="UP000011083"/>
    </source>
</evidence>
<proteinExistence type="predicted"/>
<dbReference type="EMBL" id="KB008093">
    <property type="protein sequence ID" value="ELR13528.1"/>
    <property type="molecule type" value="Genomic_DNA"/>
</dbReference>
<evidence type="ECO:0000259" key="3">
    <source>
        <dbReference type="Pfam" id="PF01702"/>
    </source>
</evidence>
<dbReference type="InterPro" id="IPR036511">
    <property type="entry name" value="TGT-like_sf"/>
</dbReference>
<dbReference type="InterPro" id="IPR002616">
    <property type="entry name" value="tRNA_ribo_trans-like"/>
</dbReference>
<feature type="region of interest" description="Disordered" evidence="2">
    <location>
        <begin position="59"/>
        <end position="78"/>
    </location>
</feature>
<reference evidence="4 5" key="1">
    <citation type="journal article" date="2013" name="Genome Biol.">
        <title>Genome of Acanthamoeba castellanii highlights extensive lateral gene transfer and early evolution of tyrosine kinase signaling.</title>
        <authorList>
            <person name="Clarke M."/>
            <person name="Lohan A.J."/>
            <person name="Liu B."/>
            <person name="Lagkouvardos I."/>
            <person name="Roy S."/>
            <person name="Zafar N."/>
            <person name="Bertelli C."/>
            <person name="Schilde C."/>
            <person name="Kianianmomeni A."/>
            <person name="Burglin T.R."/>
            <person name="Frech C."/>
            <person name="Turcotte B."/>
            <person name="Kopec K.O."/>
            <person name="Synnott J.M."/>
            <person name="Choo C."/>
            <person name="Paponov I."/>
            <person name="Finkler A."/>
            <person name="Soon Heng Tan C."/>
            <person name="Hutchins A.P."/>
            <person name="Weinmeier T."/>
            <person name="Rattei T."/>
            <person name="Chu J.S."/>
            <person name="Gimenez G."/>
            <person name="Irimia M."/>
            <person name="Rigden D.J."/>
            <person name="Fitzpatrick D.A."/>
            <person name="Lorenzo-Morales J."/>
            <person name="Bateman A."/>
            <person name="Chiu C.H."/>
            <person name="Tang P."/>
            <person name="Hegemann P."/>
            <person name="Fromm H."/>
            <person name="Raoult D."/>
            <person name="Greub G."/>
            <person name="Miranda-Saavedra D."/>
            <person name="Chen N."/>
            <person name="Nash P."/>
            <person name="Ginger M.L."/>
            <person name="Horn M."/>
            <person name="Schaap P."/>
            <person name="Caler L."/>
            <person name="Loftus B."/>
        </authorList>
    </citation>
    <scope>NUCLEOTIDE SEQUENCE [LARGE SCALE GENOMIC DNA]</scope>
    <source>
        <strain evidence="4 5">Neff</strain>
    </source>
</reference>
<dbReference type="GO" id="GO:0006400">
    <property type="term" value="P:tRNA modification"/>
    <property type="evidence" value="ECO:0007669"/>
    <property type="project" value="InterPro"/>
</dbReference>
<name>L8GLE4_ACACF</name>
<dbReference type="AlphaFoldDB" id="L8GLE4"/>
<dbReference type="PANTHER" id="PTHR43468">
    <property type="match status" value="1"/>
</dbReference>
<sequence>MAARTDTSHLCRNVPWAISGLALGRTAQHPACCLTSLFHLPKRFSSNSISSASAQSSSFSSSSTSSSSSSVYPPPPDSGDAAHYAPASFLSHSSASYFHFEVLHTSKRSGARVGRIHTPHGVIETPGFVAVGTNGTLKHISTLHGNEMGVQAMFMNTYHLLLHPGPEVIGSAGGLHKFIQHKTPIMTDSGGFQLPHEREEEEIARQEAEAEAQGIGDERSKKLLARARDRERNEESGYISLVQRINEDGVFFKSYRDANGSNDIAVDFGLWCVRLCPPLIHNLVGKGIKHVIGCGRVDPALLEHLHGFDRIDGIDVVGCEYAGRRDLAIHYQLGTAHERQRLLDHAQRSVPVERYLAGCVAICGFPVGDGGCTMSMRFGAHDRAMESVSRILDSVAGEQTTPRWVVSGVRGRARMIDSDDTLSLIAKRWGVGPPKDQRQRRAYALTLSSEIMRIGFAATLDLASMRDEHGGLHIASPQGSMVHRILLGFGIVSRLSLDVIHVTARWTKRLDNLLNSVAT</sequence>
<dbReference type="KEGG" id="acan:ACA1_247550"/>
<dbReference type="GeneID" id="14913873"/>
<keyword evidence="1" id="KW-0479">Metal-binding</keyword>
<gene>
    <name evidence="4" type="ORF">ACA1_247550</name>
</gene>
<dbReference type="RefSeq" id="XP_004335541.1">
    <property type="nucleotide sequence ID" value="XM_004335493.1"/>
</dbReference>
<organism evidence="4 5">
    <name type="scientific">Acanthamoeba castellanii (strain ATCC 30010 / Neff)</name>
    <dbReference type="NCBI Taxonomy" id="1257118"/>
    <lineage>
        <taxon>Eukaryota</taxon>
        <taxon>Amoebozoa</taxon>
        <taxon>Discosea</taxon>
        <taxon>Longamoebia</taxon>
        <taxon>Centramoebida</taxon>
        <taxon>Acanthamoebidae</taxon>
        <taxon>Acanthamoeba</taxon>
    </lineage>
</organism>
<evidence type="ECO:0000256" key="1">
    <source>
        <dbReference type="ARBA" id="ARBA00022723"/>
    </source>
</evidence>
<dbReference type="GO" id="GO:0046872">
    <property type="term" value="F:metal ion binding"/>
    <property type="evidence" value="ECO:0007669"/>
    <property type="project" value="UniProtKB-KW"/>
</dbReference>
<evidence type="ECO:0000256" key="2">
    <source>
        <dbReference type="SAM" id="MobiDB-lite"/>
    </source>
</evidence>
<dbReference type="Gene3D" id="3.20.20.105">
    <property type="entry name" value="Queuine tRNA-ribosyltransferase-like"/>
    <property type="match status" value="1"/>
</dbReference>
<dbReference type="NCBIfam" id="TIGR00449">
    <property type="entry name" value="tgt_general"/>
    <property type="match status" value="1"/>
</dbReference>
<dbReference type="Proteomes" id="UP000011083">
    <property type="component" value="Unassembled WGS sequence"/>
</dbReference>
<keyword evidence="5" id="KW-1185">Reference proteome</keyword>